<dbReference type="PANTHER" id="PTHR19372">
    <property type="entry name" value="SULFITE REDUCTASE"/>
    <property type="match status" value="1"/>
</dbReference>
<dbReference type="Pfam" id="PF03404">
    <property type="entry name" value="Mo-co_dimer"/>
    <property type="match status" value="1"/>
</dbReference>
<dbReference type="PRINTS" id="PR00407">
    <property type="entry name" value="EUMOPTERIN"/>
</dbReference>
<dbReference type="GO" id="GO:0008482">
    <property type="term" value="F:sulfite oxidase activity"/>
    <property type="evidence" value="ECO:0007669"/>
    <property type="project" value="TreeGrafter"/>
</dbReference>
<organism evidence="7 8">
    <name type="scientific">Campylobacter lari</name>
    <dbReference type="NCBI Taxonomy" id="201"/>
    <lineage>
        <taxon>Bacteria</taxon>
        <taxon>Pseudomonadati</taxon>
        <taxon>Campylobacterota</taxon>
        <taxon>Epsilonproteobacteria</taxon>
        <taxon>Campylobacterales</taxon>
        <taxon>Campylobacteraceae</taxon>
        <taxon>Campylobacter</taxon>
    </lineage>
</organism>
<dbReference type="RefSeq" id="WP_012660761.1">
    <property type="nucleotide sequence ID" value="NZ_CBCUZC010000008.1"/>
</dbReference>
<evidence type="ECO:0000259" key="6">
    <source>
        <dbReference type="Pfam" id="PF03404"/>
    </source>
</evidence>
<feature type="domain" description="Oxidoreductase molybdopterin-binding" evidence="5">
    <location>
        <begin position="105"/>
        <end position="270"/>
    </location>
</feature>
<name>A0A5L8LSA2_CAMLA</name>
<dbReference type="SUPFAM" id="SSF56524">
    <property type="entry name" value="Oxidoreductase molybdopterin-binding domain"/>
    <property type="match status" value="1"/>
</dbReference>
<gene>
    <name evidence="7" type="ORF">YZ36_03735</name>
</gene>
<sequence length="416" mass="46661">MQDYLEQNSQEDRRGFLKNLGITLLGASALANVSLDNYFLGSKVLAKELDTFKIEGKKDVIYHGERPMTAETQIYALDSDFTKPENFFVRNNGVPPEMSKIKERMKQGWTLEIGGESVKTAKTYTIDELKKKFKHYTYALTVECGGNGRGEVIPSTKGTQWGYGAVACGRWTGVRLKDILEDCGVKDDAVYIGYYGIDTKLNGEEASPISRGVPIKKAMQEETLVAWAYEGKDIPWINGYPLRLVCGGYPASTSGKWLSKIVVRNKVHDGEKMDTSYKVPVNPVKPGDFTSKGEMKIIESMPVKSIITNIKNNDKVKANKKFEVRGKAWAGELEVKEVYVSNDYGVTWTKAKVEKPLNRLAWQKWSTQISIPSKGYYEIWARAVDSEGNSQPMVLAQWNPNGYINNACHRVNVYGV</sequence>
<protein>
    <submittedName>
        <fullName evidence="7">Molybdopterin containing oxidoreductase</fullName>
    </submittedName>
</protein>
<feature type="domain" description="Moybdenum cofactor oxidoreductase dimerisation" evidence="6">
    <location>
        <begin position="296"/>
        <end position="413"/>
    </location>
</feature>
<dbReference type="GO" id="GO:0043546">
    <property type="term" value="F:molybdopterin cofactor binding"/>
    <property type="evidence" value="ECO:0007669"/>
    <property type="project" value="TreeGrafter"/>
</dbReference>
<reference evidence="7 8" key="1">
    <citation type="submission" date="2018-05" db="EMBL/GenBank/DDBJ databases">
        <authorList>
            <consortium name="PulseNet: The National Subtyping Network for Foodborne Disease Surveillance"/>
            <person name="Tarr C.L."/>
            <person name="Trees E."/>
            <person name="Katz L.S."/>
            <person name="Carleton-Romer H.A."/>
            <person name="Stroika S."/>
            <person name="Kucerova Z."/>
            <person name="Roache K.F."/>
            <person name="Sabol A.L."/>
            <person name="Besser J."/>
            <person name="Gerner-Smidt P."/>
        </authorList>
    </citation>
    <scope>NUCLEOTIDE SEQUENCE [LARGE SCALE GENOMIC DNA]</scope>
    <source>
        <strain evidence="7 8">20110455</strain>
    </source>
</reference>
<dbReference type="SUPFAM" id="SSF81296">
    <property type="entry name" value="E set domains"/>
    <property type="match status" value="1"/>
</dbReference>
<dbReference type="PANTHER" id="PTHR19372:SF7">
    <property type="entry name" value="SULFITE OXIDASE, MITOCHONDRIAL"/>
    <property type="match status" value="1"/>
</dbReference>
<dbReference type="InterPro" id="IPR005066">
    <property type="entry name" value="MoCF_OxRdtse_dimer"/>
</dbReference>
<dbReference type="Gene3D" id="3.90.420.10">
    <property type="entry name" value="Oxidoreductase, molybdopterin-binding domain"/>
    <property type="match status" value="1"/>
</dbReference>
<evidence type="ECO:0000256" key="2">
    <source>
        <dbReference type="ARBA" id="ARBA00022505"/>
    </source>
</evidence>
<evidence type="ECO:0000256" key="3">
    <source>
        <dbReference type="ARBA" id="ARBA00022723"/>
    </source>
</evidence>
<dbReference type="Pfam" id="PF00174">
    <property type="entry name" value="Oxidored_molyb"/>
    <property type="match status" value="1"/>
</dbReference>
<comment type="cofactor">
    <cofactor evidence="1">
        <name>Mo-molybdopterin</name>
        <dbReference type="ChEBI" id="CHEBI:71302"/>
    </cofactor>
</comment>
<proteinExistence type="predicted"/>
<accession>A0A5L8LSA2</accession>
<evidence type="ECO:0000313" key="8">
    <source>
        <dbReference type="Proteomes" id="UP000405656"/>
    </source>
</evidence>
<dbReference type="CDD" id="cd02110">
    <property type="entry name" value="SO_family_Moco_dimer"/>
    <property type="match status" value="1"/>
</dbReference>
<evidence type="ECO:0000256" key="4">
    <source>
        <dbReference type="ARBA" id="ARBA00023002"/>
    </source>
</evidence>
<dbReference type="InterPro" id="IPR036374">
    <property type="entry name" value="OxRdtase_Mopterin-bd_sf"/>
</dbReference>
<evidence type="ECO:0000259" key="5">
    <source>
        <dbReference type="Pfam" id="PF00174"/>
    </source>
</evidence>
<keyword evidence="3" id="KW-0479">Metal-binding</keyword>
<dbReference type="InterPro" id="IPR014756">
    <property type="entry name" value="Ig_E-set"/>
</dbReference>
<dbReference type="EMBL" id="AACCWZ010000004">
    <property type="protein sequence ID" value="EAK0451088.1"/>
    <property type="molecule type" value="Genomic_DNA"/>
</dbReference>
<dbReference type="Proteomes" id="UP000405656">
    <property type="component" value="Unassembled WGS sequence"/>
</dbReference>
<dbReference type="GO" id="GO:0020037">
    <property type="term" value="F:heme binding"/>
    <property type="evidence" value="ECO:0007669"/>
    <property type="project" value="TreeGrafter"/>
</dbReference>
<dbReference type="GO" id="GO:0030151">
    <property type="term" value="F:molybdenum ion binding"/>
    <property type="evidence" value="ECO:0007669"/>
    <property type="project" value="InterPro"/>
</dbReference>
<evidence type="ECO:0000256" key="1">
    <source>
        <dbReference type="ARBA" id="ARBA00001924"/>
    </source>
</evidence>
<dbReference type="InterPro" id="IPR000572">
    <property type="entry name" value="OxRdtase_Mopterin-bd_dom"/>
</dbReference>
<comment type="caution">
    <text evidence="7">The sequence shown here is derived from an EMBL/GenBank/DDBJ whole genome shotgun (WGS) entry which is preliminary data.</text>
</comment>
<dbReference type="OMA" id="GHVWYAV"/>
<evidence type="ECO:0000313" key="7">
    <source>
        <dbReference type="EMBL" id="EAK0451088.1"/>
    </source>
</evidence>
<dbReference type="InterPro" id="IPR008335">
    <property type="entry name" value="Mopterin_OxRdtase_euk"/>
</dbReference>
<dbReference type="Gene3D" id="2.60.40.650">
    <property type="match status" value="1"/>
</dbReference>
<dbReference type="AlphaFoldDB" id="A0A5L8LSA2"/>
<keyword evidence="2" id="KW-0500">Molybdenum</keyword>
<dbReference type="GO" id="GO:0006790">
    <property type="term" value="P:sulfur compound metabolic process"/>
    <property type="evidence" value="ECO:0007669"/>
    <property type="project" value="TreeGrafter"/>
</dbReference>
<keyword evidence="4" id="KW-0560">Oxidoreductase</keyword>